<evidence type="ECO:0000313" key="6">
    <source>
        <dbReference type="EMBL" id="XCG48989.1"/>
    </source>
</evidence>
<dbReference type="PANTHER" id="PTHR30055:SF234">
    <property type="entry name" value="HTH-TYPE TRANSCRIPTIONAL REGULATOR BETI"/>
    <property type="match status" value="1"/>
</dbReference>
<accession>A0AAU8CQB7</accession>
<dbReference type="SUPFAM" id="SSF48498">
    <property type="entry name" value="Tetracyclin repressor-like, C-terminal domain"/>
    <property type="match status" value="1"/>
</dbReference>
<dbReference type="AlphaFoldDB" id="A0AAU8CQB7"/>
<feature type="DNA-binding region" description="H-T-H motif" evidence="4">
    <location>
        <begin position="42"/>
        <end position="61"/>
    </location>
</feature>
<reference evidence="6" key="1">
    <citation type="submission" date="2024-06" db="EMBL/GenBank/DDBJ databases">
        <title>Mesorhizobium karijinii sp. nov., a symbiont of the iconic Swainsona formosa from arid Australia.</title>
        <authorList>
            <person name="Hill Y.J."/>
            <person name="Watkin E.L.J."/>
            <person name="O'Hara G.W."/>
            <person name="Terpolilli J."/>
            <person name="Tye M.L."/>
            <person name="Kohlmeier M.G."/>
        </authorList>
    </citation>
    <scope>NUCLEOTIDE SEQUENCE</scope>
    <source>
        <strain evidence="6">WSM2240</strain>
    </source>
</reference>
<feature type="domain" description="HTH tetR-type" evidence="5">
    <location>
        <begin position="19"/>
        <end position="79"/>
    </location>
</feature>
<keyword evidence="3" id="KW-0804">Transcription</keyword>
<keyword evidence="2 4" id="KW-0238">DNA-binding</keyword>
<evidence type="ECO:0000259" key="5">
    <source>
        <dbReference type="PROSITE" id="PS50977"/>
    </source>
</evidence>
<dbReference type="PANTHER" id="PTHR30055">
    <property type="entry name" value="HTH-TYPE TRANSCRIPTIONAL REGULATOR RUTR"/>
    <property type="match status" value="1"/>
</dbReference>
<dbReference type="PROSITE" id="PS50977">
    <property type="entry name" value="HTH_TETR_2"/>
    <property type="match status" value="1"/>
</dbReference>
<dbReference type="GO" id="GO:0000976">
    <property type="term" value="F:transcription cis-regulatory region binding"/>
    <property type="evidence" value="ECO:0007669"/>
    <property type="project" value="TreeGrafter"/>
</dbReference>
<evidence type="ECO:0000256" key="1">
    <source>
        <dbReference type="ARBA" id="ARBA00023015"/>
    </source>
</evidence>
<dbReference type="InterPro" id="IPR036271">
    <property type="entry name" value="Tet_transcr_reg_TetR-rel_C_sf"/>
</dbReference>
<dbReference type="Gene3D" id="1.10.10.60">
    <property type="entry name" value="Homeodomain-like"/>
    <property type="match status" value="1"/>
</dbReference>
<dbReference type="SUPFAM" id="SSF46689">
    <property type="entry name" value="Homeodomain-like"/>
    <property type="match status" value="1"/>
</dbReference>
<dbReference type="PRINTS" id="PR00455">
    <property type="entry name" value="HTHTETR"/>
</dbReference>
<dbReference type="InterPro" id="IPR050109">
    <property type="entry name" value="HTH-type_TetR-like_transc_reg"/>
</dbReference>
<sequence length="229" mass="24446">MIEAPQNPTPLKAPPSSAELTRAALIHAALRLFGRQGFHATSTREIAAAARANIGSIAYHFGGKEGLRAACANHIVETIGGIAGAAMAEEAGEAKGAEAARARLSIVLEAMVGFIVARPEAGEFVQFVLRELSQPSEALDIIYEGVFEPVHNRLCRIWAEATGEDAESERTKITVFTMIGQVVYFRIAGPAVMRRMGWQGIGPAEAEAVISVVKSNLEAIIAERKSEKP</sequence>
<gene>
    <name evidence="6" type="ORF">ABVK50_27955</name>
</gene>
<evidence type="ECO:0000256" key="3">
    <source>
        <dbReference type="ARBA" id="ARBA00023163"/>
    </source>
</evidence>
<evidence type="ECO:0000256" key="4">
    <source>
        <dbReference type="PROSITE-ProRule" id="PRU00335"/>
    </source>
</evidence>
<keyword evidence="1" id="KW-0805">Transcription regulation</keyword>
<organism evidence="6">
    <name type="scientific">Mesorhizobium sp. WSM2240</name>
    <dbReference type="NCBI Taxonomy" id="3228851"/>
    <lineage>
        <taxon>Bacteria</taxon>
        <taxon>Pseudomonadati</taxon>
        <taxon>Pseudomonadota</taxon>
        <taxon>Alphaproteobacteria</taxon>
        <taxon>Hyphomicrobiales</taxon>
        <taxon>Phyllobacteriaceae</taxon>
        <taxon>Mesorhizobium</taxon>
    </lineage>
</organism>
<dbReference type="Pfam" id="PF09209">
    <property type="entry name" value="CecR_C"/>
    <property type="match status" value="1"/>
</dbReference>
<proteinExistence type="predicted"/>
<evidence type="ECO:0000256" key="2">
    <source>
        <dbReference type="ARBA" id="ARBA00023125"/>
    </source>
</evidence>
<dbReference type="RefSeq" id="WP_353643482.1">
    <property type="nucleotide sequence ID" value="NZ_CP159253.1"/>
</dbReference>
<dbReference type="InterPro" id="IPR015292">
    <property type="entry name" value="Tscrpt_reg_YbiH_C"/>
</dbReference>
<dbReference type="InterPro" id="IPR001647">
    <property type="entry name" value="HTH_TetR"/>
</dbReference>
<dbReference type="GO" id="GO:0003700">
    <property type="term" value="F:DNA-binding transcription factor activity"/>
    <property type="evidence" value="ECO:0007669"/>
    <property type="project" value="TreeGrafter"/>
</dbReference>
<protein>
    <submittedName>
        <fullName evidence="6">CerR family C-terminal domain-containing protein</fullName>
    </submittedName>
</protein>
<dbReference type="EMBL" id="CP159253">
    <property type="protein sequence ID" value="XCG48989.1"/>
    <property type="molecule type" value="Genomic_DNA"/>
</dbReference>
<dbReference type="Pfam" id="PF00440">
    <property type="entry name" value="TetR_N"/>
    <property type="match status" value="1"/>
</dbReference>
<dbReference type="Gene3D" id="1.10.357.10">
    <property type="entry name" value="Tetracycline Repressor, domain 2"/>
    <property type="match status" value="1"/>
</dbReference>
<name>A0AAU8CQB7_9HYPH</name>
<dbReference type="InterPro" id="IPR009057">
    <property type="entry name" value="Homeodomain-like_sf"/>
</dbReference>